<keyword evidence="3" id="KW-1185">Reference proteome</keyword>
<dbReference type="AlphaFoldDB" id="U6M9I7"/>
<keyword evidence="1" id="KW-0812">Transmembrane</keyword>
<proteinExistence type="predicted"/>
<name>U6M9I7_EIMMA</name>
<evidence type="ECO:0000313" key="3">
    <source>
        <dbReference type="Proteomes" id="UP000030763"/>
    </source>
</evidence>
<evidence type="ECO:0000313" key="2">
    <source>
        <dbReference type="EMBL" id="CDJ60681.1"/>
    </source>
</evidence>
<feature type="transmembrane region" description="Helical" evidence="1">
    <location>
        <begin position="7"/>
        <end position="27"/>
    </location>
</feature>
<dbReference type="RefSeq" id="XP_013337331.1">
    <property type="nucleotide sequence ID" value="XM_013481877.1"/>
</dbReference>
<gene>
    <name evidence="2" type="ORF">EMWEY_00007530</name>
</gene>
<dbReference type="EMBL" id="HG721904">
    <property type="protein sequence ID" value="CDJ60681.1"/>
    <property type="molecule type" value="Genomic_DNA"/>
</dbReference>
<organism evidence="2 3">
    <name type="scientific">Eimeria maxima</name>
    <name type="common">Coccidian parasite</name>
    <dbReference type="NCBI Taxonomy" id="5804"/>
    <lineage>
        <taxon>Eukaryota</taxon>
        <taxon>Sar</taxon>
        <taxon>Alveolata</taxon>
        <taxon>Apicomplexa</taxon>
        <taxon>Conoidasida</taxon>
        <taxon>Coccidia</taxon>
        <taxon>Eucoccidiorida</taxon>
        <taxon>Eimeriorina</taxon>
        <taxon>Eimeriidae</taxon>
        <taxon>Eimeria</taxon>
    </lineage>
</organism>
<keyword evidence="1" id="KW-0472">Membrane</keyword>
<keyword evidence="1" id="KW-1133">Transmembrane helix</keyword>
<accession>U6M9I7</accession>
<reference evidence="2" key="2">
    <citation type="submission" date="2013-10" db="EMBL/GenBank/DDBJ databases">
        <authorList>
            <person name="Aslett M."/>
        </authorList>
    </citation>
    <scope>NUCLEOTIDE SEQUENCE [LARGE SCALE GENOMIC DNA]</scope>
    <source>
        <strain evidence="2">Weybridge</strain>
    </source>
</reference>
<sequence>MKDDLHVLVLFVWGFVQYGELMLWWVVLGVRLRVDVEGGEVIFGGLGGKYLELLRDRMKLALDVLLFVWKFFQIPQEARGGVGVGLRMVLGDEGVMFGVLEQRMADMVVGGSGAEVDVCGSGSLGEALGVGARMELEYGYFTFGELEQCIVDIVFSGESCLRSRFEGWHLSADALVCWIGSGFYQIKKKIVRLKLIATEALVFMDEVGMLAKRIEWMCGSVGLGLFSSDAGLVLLEKRICVMDGTE</sequence>
<protein>
    <submittedName>
        <fullName evidence="2">Uncharacterized protein</fullName>
    </submittedName>
</protein>
<evidence type="ECO:0000256" key="1">
    <source>
        <dbReference type="SAM" id="Phobius"/>
    </source>
</evidence>
<dbReference type="VEuPathDB" id="ToxoDB:EMWEY_00007530"/>
<reference evidence="2" key="1">
    <citation type="submission" date="2013-10" db="EMBL/GenBank/DDBJ databases">
        <title>Genomic analysis of the causative agents of coccidiosis in chickens.</title>
        <authorList>
            <person name="Reid A.J."/>
            <person name="Blake D."/>
            <person name="Billington K."/>
            <person name="Browne H."/>
            <person name="Dunn M."/>
            <person name="Hung S."/>
            <person name="Kawahara F."/>
            <person name="Miranda-Saavedra D."/>
            <person name="Mourier T."/>
            <person name="Nagra H."/>
            <person name="Otto T.D."/>
            <person name="Rawlings N."/>
            <person name="Sanchez A."/>
            <person name="Sanders M."/>
            <person name="Subramaniam C."/>
            <person name="Tay Y."/>
            <person name="Dear P."/>
            <person name="Doerig C."/>
            <person name="Gruber A."/>
            <person name="Parkinson J."/>
            <person name="Shirley M."/>
            <person name="Wan K.L."/>
            <person name="Berriman M."/>
            <person name="Tomley F."/>
            <person name="Pain A."/>
        </authorList>
    </citation>
    <scope>NUCLEOTIDE SEQUENCE [LARGE SCALE GENOMIC DNA]</scope>
    <source>
        <strain evidence="2">Weybridge</strain>
    </source>
</reference>
<dbReference type="Proteomes" id="UP000030763">
    <property type="component" value="Unassembled WGS sequence"/>
</dbReference>
<dbReference type="GeneID" id="25334739"/>